<dbReference type="Gene3D" id="2.40.70.10">
    <property type="entry name" value="Acid Proteases"/>
    <property type="match status" value="1"/>
</dbReference>
<dbReference type="OMA" id="RTLCSVN"/>
<gene>
    <name evidence="1" type="ORF">PHYSODRAFT_520508</name>
</gene>
<evidence type="ECO:0008006" key="3">
    <source>
        <dbReference type="Google" id="ProtNLM"/>
    </source>
</evidence>
<dbReference type="RefSeq" id="XP_009534097.1">
    <property type="nucleotide sequence ID" value="XM_009535802.1"/>
</dbReference>
<accession>G5A0G3</accession>
<feature type="non-terminal residue" evidence="1">
    <location>
        <position position="259"/>
    </location>
</feature>
<evidence type="ECO:0000313" key="1">
    <source>
        <dbReference type="EMBL" id="EGZ11352.1"/>
    </source>
</evidence>
<dbReference type="GeneID" id="20660293"/>
<dbReference type="InParanoid" id="G5A0G3"/>
<dbReference type="EMBL" id="JH159158">
    <property type="protein sequence ID" value="EGZ11352.1"/>
    <property type="molecule type" value="Genomic_DNA"/>
</dbReference>
<organism evidence="1 2">
    <name type="scientific">Phytophthora sojae (strain P6497)</name>
    <name type="common">Soybean stem and root rot agent</name>
    <name type="synonym">Phytophthora megasperma f. sp. glycines</name>
    <dbReference type="NCBI Taxonomy" id="1094619"/>
    <lineage>
        <taxon>Eukaryota</taxon>
        <taxon>Sar</taxon>
        <taxon>Stramenopiles</taxon>
        <taxon>Oomycota</taxon>
        <taxon>Peronosporomycetes</taxon>
        <taxon>Peronosporales</taxon>
        <taxon>Peronosporaceae</taxon>
        <taxon>Phytophthora</taxon>
    </lineage>
</organism>
<proteinExistence type="predicted"/>
<name>G5A0G3_PHYSP</name>
<dbReference type="Proteomes" id="UP000002640">
    <property type="component" value="Unassembled WGS sequence"/>
</dbReference>
<dbReference type="InterPro" id="IPR021109">
    <property type="entry name" value="Peptidase_aspartic_dom_sf"/>
</dbReference>
<dbReference type="AlphaFoldDB" id="G5A0G3"/>
<dbReference type="KEGG" id="psoj:PHYSODRAFT_520508"/>
<protein>
    <recommendedName>
        <fullName evidence="3">Peptidase A2 domain-containing protein</fullName>
    </recommendedName>
</protein>
<reference evidence="1 2" key="1">
    <citation type="journal article" date="2006" name="Science">
        <title>Phytophthora genome sequences uncover evolutionary origins and mechanisms of pathogenesis.</title>
        <authorList>
            <person name="Tyler B.M."/>
            <person name="Tripathy S."/>
            <person name="Zhang X."/>
            <person name="Dehal P."/>
            <person name="Jiang R.H."/>
            <person name="Aerts A."/>
            <person name="Arredondo F.D."/>
            <person name="Baxter L."/>
            <person name="Bensasson D."/>
            <person name="Beynon J.L."/>
            <person name="Chapman J."/>
            <person name="Damasceno C.M."/>
            <person name="Dorrance A.E."/>
            <person name="Dou D."/>
            <person name="Dickerman A.W."/>
            <person name="Dubchak I.L."/>
            <person name="Garbelotto M."/>
            <person name="Gijzen M."/>
            <person name="Gordon S.G."/>
            <person name="Govers F."/>
            <person name="Grunwald N.J."/>
            <person name="Huang W."/>
            <person name="Ivors K.L."/>
            <person name="Jones R.W."/>
            <person name="Kamoun S."/>
            <person name="Krampis K."/>
            <person name="Lamour K.H."/>
            <person name="Lee M.K."/>
            <person name="McDonald W.H."/>
            <person name="Medina M."/>
            <person name="Meijer H.J."/>
            <person name="Nordberg E.K."/>
            <person name="Maclean D.J."/>
            <person name="Ospina-Giraldo M.D."/>
            <person name="Morris P.F."/>
            <person name="Phuntumart V."/>
            <person name="Putnam N.H."/>
            <person name="Rash S."/>
            <person name="Rose J.K."/>
            <person name="Sakihama Y."/>
            <person name="Salamov A.A."/>
            <person name="Savidor A."/>
            <person name="Scheuring C.F."/>
            <person name="Smith B.M."/>
            <person name="Sobral B.W."/>
            <person name="Terry A."/>
            <person name="Torto-Alalibo T.A."/>
            <person name="Win J."/>
            <person name="Xu Z."/>
            <person name="Zhang H."/>
            <person name="Grigoriev I.V."/>
            <person name="Rokhsar D.S."/>
            <person name="Boore J.L."/>
        </authorList>
    </citation>
    <scope>NUCLEOTIDE SEQUENCE [LARGE SCALE GENOMIC DNA]</scope>
    <source>
        <strain evidence="1 2">P6497</strain>
    </source>
</reference>
<evidence type="ECO:0000313" key="2">
    <source>
        <dbReference type="Proteomes" id="UP000002640"/>
    </source>
</evidence>
<sequence length="259" mass="27268">MYTSLRCELKERGLGVAEWPEALGASLSYSVNEDDISHYVSVVTDFPGRKPGLVEVDTVAEDDEDPEASEDARGPVPDGKRVICSVGGVEAVSAGYIENLPADLLIDSGAVARLVDSRVLARLGLSKASLRPYHGGLNGVSGNKLRIIGEIDLPLRLGSLENLRGFVAFRAVIDLDENIMTLKESGETFPPGSPRVEEVYVSRIASSVRLCPGGQALVVSDLAGEAPEGANVLIEGVPGLDSKAKVARTLCSVNGGKTL</sequence>
<keyword evidence="2" id="KW-1185">Reference proteome</keyword>